<proteinExistence type="predicted"/>
<gene>
    <name evidence="2" type="ORF">B9Z65_4541</name>
</gene>
<accession>A0A2P8A5B9</accession>
<evidence type="ECO:0000256" key="1">
    <source>
        <dbReference type="SAM" id="MobiDB-lite"/>
    </source>
</evidence>
<dbReference type="Proteomes" id="UP000243723">
    <property type="component" value="Unassembled WGS sequence"/>
</dbReference>
<evidence type="ECO:0000313" key="2">
    <source>
        <dbReference type="EMBL" id="PSK55663.1"/>
    </source>
</evidence>
<organism evidence="2 3">
    <name type="scientific">Elsinoe australis</name>
    <dbReference type="NCBI Taxonomy" id="40998"/>
    <lineage>
        <taxon>Eukaryota</taxon>
        <taxon>Fungi</taxon>
        <taxon>Dikarya</taxon>
        <taxon>Ascomycota</taxon>
        <taxon>Pezizomycotina</taxon>
        <taxon>Dothideomycetes</taxon>
        <taxon>Dothideomycetidae</taxon>
        <taxon>Myriangiales</taxon>
        <taxon>Elsinoaceae</taxon>
        <taxon>Elsinoe</taxon>
    </lineage>
</organism>
<feature type="compositionally biased region" description="Basic and acidic residues" evidence="1">
    <location>
        <begin position="138"/>
        <end position="147"/>
    </location>
</feature>
<comment type="caution">
    <text evidence="2">The sequence shown here is derived from an EMBL/GenBank/DDBJ whole genome shotgun (WGS) entry which is preliminary data.</text>
</comment>
<keyword evidence="3" id="KW-1185">Reference proteome</keyword>
<protein>
    <submittedName>
        <fullName evidence="2">Uncharacterized protein</fullName>
    </submittedName>
</protein>
<feature type="region of interest" description="Disordered" evidence="1">
    <location>
        <begin position="118"/>
        <end position="166"/>
    </location>
</feature>
<dbReference type="EMBL" id="NHZQ01000066">
    <property type="protein sequence ID" value="PSK55663.1"/>
    <property type="molecule type" value="Genomic_DNA"/>
</dbReference>
<dbReference type="AlphaFoldDB" id="A0A2P8A5B9"/>
<name>A0A2P8A5B9_9PEZI</name>
<sequence length="252" mass="27705">MSRHSRQGFDDSPGRQTPSPCCCVTCDCPCNCPSVQHDSGESIEDDYTLIDSDNDSVNSGEPEDLNQPDRAPALEFDVQARNFRPLFRYAQAAPPHRALDESTWMEVMQFLGEIQRLRQESPSQSMEASFISSASPSGHDDRYERPRRSGSMMVEASTRSPASSMEGSMYMSFSSGSSSQSAGKIRRPIRSNSGILLEGIGALFDQPNWFTASPLKLGADPEYCFTFAAPTRSLSLPAVKLEQPIDASERGQ</sequence>
<dbReference type="OrthoDB" id="3939497at2759"/>
<reference evidence="2 3" key="1">
    <citation type="submission" date="2017-05" db="EMBL/GenBank/DDBJ databases">
        <title>Draft genome sequence of Elsinoe australis.</title>
        <authorList>
            <person name="Cheng Q."/>
        </authorList>
    </citation>
    <scope>NUCLEOTIDE SEQUENCE [LARGE SCALE GENOMIC DNA]</scope>
    <source>
        <strain evidence="2 3">NL1</strain>
    </source>
</reference>
<feature type="region of interest" description="Disordered" evidence="1">
    <location>
        <begin position="49"/>
        <end position="69"/>
    </location>
</feature>
<feature type="compositionally biased region" description="Polar residues" evidence="1">
    <location>
        <begin position="120"/>
        <end position="136"/>
    </location>
</feature>
<evidence type="ECO:0000313" key="3">
    <source>
        <dbReference type="Proteomes" id="UP000243723"/>
    </source>
</evidence>